<gene>
    <name evidence="2" type="ORF">TRAPUB_385</name>
</gene>
<feature type="compositionally biased region" description="Basic and acidic residues" evidence="1">
    <location>
        <begin position="105"/>
        <end position="114"/>
    </location>
</feature>
<name>A0A1M2VM28_TRAPU</name>
<reference evidence="2 3" key="1">
    <citation type="submission" date="2016-10" db="EMBL/GenBank/DDBJ databases">
        <title>Genome sequence of the basidiomycete white-rot fungus Trametes pubescens.</title>
        <authorList>
            <person name="Makela M.R."/>
            <person name="Granchi Z."/>
            <person name="Peng M."/>
            <person name="De Vries R.P."/>
            <person name="Grigoriev I."/>
            <person name="Riley R."/>
            <person name="Hilden K."/>
        </authorList>
    </citation>
    <scope>NUCLEOTIDE SEQUENCE [LARGE SCALE GENOMIC DNA]</scope>
    <source>
        <strain evidence="2 3">FBCC735</strain>
    </source>
</reference>
<evidence type="ECO:0000313" key="2">
    <source>
        <dbReference type="EMBL" id="OJT08659.1"/>
    </source>
</evidence>
<dbReference type="EMBL" id="MNAD01001019">
    <property type="protein sequence ID" value="OJT08659.1"/>
    <property type="molecule type" value="Genomic_DNA"/>
</dbReference>
<proteinExistence type="predicted"/>
<evidence type="ECO:0000256" key="1">
    <source>
        <dbReference type="SAM" id="MobiDB-lite"/>
    </source>
</evidence>
<dbReference type="Proteomes" id="UP000184267">
    <property type="component" value="Unassembled WGS sequence"/>
</dbReference>
<accession>A0A1M2VM28</accession>
<keyword evidence="3" id="KW-1185">Reference proteome</keyword>
<sequence>MVATDYIPAWHRSAGYPADVLQPSYGECLRLLQRLSVPMHVTGSAAPPQPPTDYQQWHGTIAPAPRRPTRASPNPDHMPAWQPHPHAGTPLPLPPPPPSLHLLSRLREQMRQAEEQFAAPTSRRGRFRSAAPPGSQAEPVRQGWSPDRRARAANAPRPPPR</sequence>
<dbReference type="OMA" id="YIPAWHR"/>
<feature type="region of interest" description="Disordered" evidence="1">
    <location>
        <begin position="43"/>
        <end position="161"/>
    </location>
</feature>
<evidence type="ECO:0000313" key="3">
    <source>
        <dbReference type="Proteomes" id="UP000184267"/>
    </source>
</evidence>
<protein>
    <submittedName>
        <fullName evidence="2">Uncharacterized protein</fullName>
    </submittedName>
</protein>
<comment type="caution">
    <text evidence="2">The sequence shown here is derived from an EMBL/GenBank/DDBJ whole genome shotgun (WGS) entry which is preliminary data.</text>
</comment>
<organism evidence="2 3">
    <name type="scientific">Trametes pubescens</name>
    <name type="common">White-rot fungus</name>
    <dbReference type="NCBI Taxonomy" id="154538"/>
    <lineage>
        <taxon>Eukaryota</taxon>
        <taxon>Fungi</taxon>
        <taxon>Dikarya</taxon>
        <taxon>Basidiomycota</taxon>
        <taxon>Agaricomycotina</taxon>
        <taxon>Agaricomycetes</taxon>
        <taxon>Polyporales</taxon>
        <taxon>Polyporaceae</taxon>
        <taxon>Trametes</taxon>
    </lineage>
</organism>
<dbReference type="OrthoDB" id="2756721at2759"/>
<dbReference type="AlphaFoldDB" id="A0A1M2VM28"/>